<keyword evidence="4" id="KW-0964">Secreted</keyword>
<dbReference type="PROSITE" id="PS50297">
    <property type="entry name" value="ANK_REP_REGION"/>
    <property type="match status" value="1"/>
</dbReference>
<evidence type="ECO:0000256" key="5">
    <source>
        <dbReference type="ARBA" id="ARBA00022537"/>
    </source>
</evidence>
<evidence type="ECO:0000256" key="4">
    <source>
        <dbReference type="ARBA" id="ARBA00022525"/>
    </source>
</evidence>
<evidence type="ECO:0000256" key="1">
    <source>
        <dbReference type="ARBA" id="ARBA00004175"/>
    </source>
</evidence>
<evidence type="ECO:0000313" key="18">
    <source>
        <dbReference type="Proteomes" id="UP000887013"/>
    </source>
</evidence>
<gene>
    <name evidence="17" type="primary">Ank3_28</name>
    <name evidence="17" type="ORF">NPIL_484141</name>
</gene>
<evidence type="ECO:0000256" key="3">
    <source>
        <dbReference type="ARBA" id="ARBA00022483"/>
    </source>
</evidence>
<keyword evidence="8" id="KW-0677">Repeat</keyword>
<dbReference type="PANTHER" id="PTHR24198:SF165">
    <property type="entry name" value="ANKYRIN REPEAT-CONTAINING PROTEIN-RELATED"/>
    <property type="match status" value="1"/>
</dbReference>
<keyword evidence="12" id="KW-1053">Target membrane</keyword>
<evidence type="ECO:0000256" key="11">
    <source>
        <dbReference type="ARBA" id="ARBA00023136"/>
    </source>
</evidence>
<keyword evidence="6" id="KW-0800">Toxin</keyword>
<comment type="similarity">
    <text evidence="13">Belongs to the cationic peptide 01 (latrotoxin) family. 03 (alpha-latrotoxin) subfamily.</text>
</comment>
<comment type="subcellular location">
    <subcellularLocation>
        <location evidence="2">Secreted</location>
    </subcellularLocation>
    <subcellularLocation>
        <location evidence="1">Target cell membrane</location>
    </subcellularLocation>
</comment>
<name>A0A8X6N4J1_NEPPI</name>
<proteinExistence type="inferred from homology"/>
<keyword evidence="9" id="KW-0638">Presynaptic neurotoxin</keyword>
<evidence type="ECO:0000256" key="14">
    <source>
        <dbReference type="ARBA" id="ARBA00049715"/>
    </source>
</evidence>
<evidence type="ECO:0000256" key="7">
    <source>
        <dbReference type="ARBA" id="ARBA00022699"/>
    </source>
</evidence>
<dbReference type="Proteomes" id="UP000887013">
    <property type="component" value="Unassembled WGS sequence"/>
</dbReference>
<keyword evidence="5" id="KW-1052">Target cell membrane</keyword>
<dbReference type="InterPro" id="IPR036770">
    <property type="entry name" value="Ankyrin_rpt-contain_sf"/>
</dbReference>
<dbReference type="GO" id="GO:0090729">
    <property type="term" value="F:toxin activity"/>
    <property type="evidence" value="ECO:0007669"/>
    <property type="project" value="UniProtKB-KW"/>
</dbReference>
<evidence type="ECO:0000256" key="2">
    <source>
        <dbReference type="ARBA" id="ARBA00004613"/>
    </source>
</evidence>
<evidence type="ECO:0000313" key="17">
    <source>
        <dbReference type="EMBL" id="GFS93163.1"/>
    </source>
</evidence>
<evidence type="ECO:0000256" key="8">
    <source>
        <dbReference type="ARBA" id="ARBA00022737"/>
    </source>
</evidence>
<dbReference type="EMBL" id="BMAW01005224">
    <property type="protein sequence ID" value="GFS93163.1"/>
    <property type="molecule type" value="Genomic_DNA"/>
</dbReference>
<dbReference type="GO" id="GO:0006887">
    <property type="term" value="P:exocytosis"/>
    <property type="evidence" value="ECO:0007669"/>
    <property type="project" value="UniProtKB-KW"/>
</dbReference>
<evidence type="ECO:0000256" key="10">
    <source>
        <dbReference type="ARBA" id="ARBA00023043"/>
    </source>
</evidence>
<dbReference type="PROSITE" id="PS50088">
    <property type="entry name" value="ANK_REPEAT"/>
    <property type="match status" value="1"/>
</dbReference>
<evidence type="ECO:0000256" key="9">
    <source>
        <dbReference type="ARBA" id="ARBA00023028"/>
    </source>
</evidence>
<comment type="caution">
    <text evidence="17">The sequence shown here is derived from an EMBL/GenBank/DDBJ whole genome shotgun (WGS) entry which is preliminary data.</text>
</comment>
<evidence type="ECO:0000256" key="16">
    <source>
        <dbReference type="PROSITE-ProRule" id="PRU00023"/>
    </source>
</evidence>
<keyword evidence="11" id="KW-0472">Membrane</keyword>
<protein>
    <recommendedName>
        <fullName evidence="15">Alpha-latrotoxin</fullName>
    </recommendedName>
</protein>
<organism evidence="17 18">
    <name type="scientific">Nephila pilipes</name>
    <name type="common">Giant wood spider</name>
    <name type="synonym">Nephila maculata</name>
    <dbReference type="NCBI Taxonomy" id="299642"/>
    <lineage>
        <taxon>Eukaryota</taxon>
        <taxon>Metazoa</taxon>
        <taxon>Ecdysozoa</taxon>
        <taxon>Arthropoda</taxon>
        <taxon>Chelicerata</taxon>
        <taxon>Arachnida</taxon>
        <taxon>Araneae</taxon>
        <taxon>Araneomorphae</taxon>
        <taxon>Entelegynae</taxon>
        <taxon>Araneoidea</taxon>
        <taxon>Nephilidae</taxon>
        <taxon>Nephila</taxon>
    </lineage>
</organism>
<keyword evidence="10 16" id="KW-0040">ANK repeat</keyword>
<dbReference type="GO" id="GO:0005576">
    <property type="term" value="C:extracellular region"/>
    <property type="evidence" value="ECO:0007669"/>
    <property type="project" value="UniProtKB-SubCell"/>
</dbReference>
<dbReference type="SMART" id="SM00248">
    <property type="entry name" value="ANK"/>
    <property type="match status" value="4"/>
</dbReference>
<feature type="repeat" description="ANK" evidence="16">
    <location>
        <begin position="904"/>
        <end position="926"/>
    </location>
</feature>
<dbReference type="InterPro" id="IPR002110">
    <property type="entry name" value="Ankyrin_rpt"/>
</dbReference>
<dbReference type="Gene3D" id="1.25.40.20">
    <property type="entry name" value="Ankyrin repeat-containing domain"/>
    <property type="match status" value="1"/>
</dbReference>
<evidence type="ECO:0000256" key="13">
    <source>
        <dbReference type="ARBA" id="ARBA00049657"/>
    </source>
</evidence>
<evidence type="ECO:0000256" key="6">
    <source>
        <dbReference type="ARBA" id="ARBA00022656"/>
    </source>
</evidence>
<evidence type="ECO:0000256" key="12">
    <source>
        <dbReference type="ARBA" id="ARBA00023298"/>
    </source>
</evidence>
<dbReference type="OrthoDB" id="6436694at2759"/>
<dbReference type="PANTHER" id="PTHR24198">
    <property type="entry name" value="ANKYRIN REPEAT AND PROTEIN KINASE DOMAIN-CONTAINING PROTEIN"/>
    <property type="match status" value="1"/>
</dbReference>
<dbReference type="Pfam" id="PF12796">
    <property type="entry name" value="Ank_2"/>
    <property type="match status" value="1"/>
</dbReference>
<reference evidence="17" key="1">
    <citation type="submission" date="2020-08" db="EMBL/GenBank/DDBJ databases">
        <title>Multicomponent nature underlies the extraordinary mechanical properties of spider dragline silk.</title>
        <authorList>
            <person name="Kono N."/>
            <person name="Nakamura H."/>
            <person name="Mori M."/>
            <person name="Yoshida Y."/>
            <person name="Ohtoshi R."/>
            <person name="Malay A.D."/>
            <person name="Moran D.A.P."/>
            <person name="Tomita M."/>
            <person name="Numata K."/>
            <person name="Arakawa K."/>
        </authorList>
    </citation>
    <scope>NUCLEOTIDE SEQUENCE</scope>
</reference>
<comment type="subunit">
    <text evidence="14">Homotetramer in membranes.</text>
</comment>
<dbReference type="AlphaFoldDB" id="A0A8X6N4J1"/>
<dbReference type="GO" id="GO:0044231">
    <property type="term" value="C:host cell presynaptic membrane"/>
    <property type="evidence" value="ECO:0007669"/>
    <property type="project" value="UniProtKB-KW"/>
</dbReference>
<dbReference type="GO" id="GO:0044218">
    <property type="term" value="C:other organism cell membrane"/>
    <property type="evidence" value="ECO:0007669"/>
    <property type="project" value="UniProtKB-KW"/>
</dbReference>
<keyword evidence="7" id="KW-0528">Neurotoxin</keyword>
<sequence>MASPESDDNDTLLTLSTSSRERHLKIFRHLDEEKAKEYYLKILDSVKWAIRDDNVRTLKNLTWLLHNIESMKSENDLQNYLDRNKIGNFNLVALACQKKAIKVLEYIFSDKGKFLYKLMINICESDRFHSDNDEYSHNAFYYAIRSNLVGLLSILVDKWCEVENSEQLEDVISKEYKELKLRRVYVTNEMEFYVHNKILDFHFFQDNANSSKGSGNTWRYIKQRIEMVHRDIDFLKTHYWDTDPDDKFLLKAEFVAKNIHVLKSLLKSTYDRLPWEEIEFILVIFILCCKNRSQTNLVYNSVLNKKKALSYLESFSVALDHEQRNLKTFDVIQLAKPSGRAKLIREKVIKEITKNYPSFQELYIDYETVRDFYSLETVKNYLDLAVSVGVTEKEGQLVVIRALQVMGEHLKNTLESPKLSDSTAELLLYNMHFSTRQVIINLRDSLSHEFEDENFIRTVIEKKPYKFFKNVQSDISKINDAINDILYKIKSIESKKIMKEVGSCKHLKDVENLFGPFQFSIHLLIEEIKKTNSESLIKRDIGKLEELLSSLSRQIIDKTSDEKILFEQIKNNIEQEKEKLFSIREIFLYNTIRLSEMYQRSEFRISNKMNVIRWLAKGSIKPKFEELTPFEEPIMKIVEKLLKQLFDRVKLRREMNNDLLCNIIRIHHFMKFNLDNIKWIKEFKGSFVRKKMKKERNTQNMIYPKRTLLKQLLTENSLESNSLVKNISLFESNVELQMVIQRLVLEILSILQDSCKHNPFFLDSELPLQIGKNMRNHLAHNNALINVLLDKNPMKLLLNAIKITNEDFSKDDRKIDKIILCDLSKLENAHNEHLSIADNQQKLFNALEEGDMVKIQDCINNGADIYGKDINEMTCLHYSAKAPSTEAIKFVLNEGLDGASKDLNDQTALHIAVRCNRLKIVEYLIKVKYMSINQKDINGKTSLHIAAENGSVK</sequence>
<keyword evidence="3" id="KW-0268">Exocytosis</keyword>
<accession>A0A8X6N4J1</accession>
<evidence type="ECO:0000256" key="15">
    <source>
        <dbReference type="ARBA" id="ARBA00049811"/>
    </source>
</evidence>
<dbReference type="SUPFAM" id="SSF48403">
    <property type="entry name" value="Ankyrin repeat"/>
    <property type="match status" value="1"/>
</dbReference>
<keyword evidence="18" id="KW-1185">Reference proteome</keyword>